<dbReference type="EMBL" id="VCKZ01000489">
    <property type="protein sequence ID" value="TMR27494.1"/>
    <property type="molecule type" value="Genomic_DNA"/>
</dbReference>
<evidence type="ECO:0000256" key="2">
    <source>
        <dbReference type="SAM" id="Phobius"/>
    </source>
</evidence>
<dbReference type="InterPro" id="IPR012533">
    <property type="entry name" value="YcnI-copper_dom"/>
</dbReference>
<feature type="chain" id="PRO_5024402257" evidence="3">
    <location>
        <begin position="37"/>
        <end position="234"/>
    </location>
</feature>
<dbReference type="InterPro" id="IPR038507">
    <property type="entry name" value="YcnI-like_sf"/>
</dbReference>
<feature type="signal peptide" evidence="3">
    <location>
        <begin position="1"/>
        <end position="36"/>
    </location>
</feature>
<keyword evidence="6" id="KW-1185">Reference proteome</keyword>
<keyword evidence="2" id="KW-0812">Transmembrane</keyword>
<reference evidence="5 6" key="1">
    <citation type="submission" date="2019-05" db="EMBL/GenBank/DDBJ databases">
        <title>Draft genome sequence of Actinomadura geliboluensis A8036.</title>
        <authorList>
            <person name="Saricaoglu S."/>
            <person name="Isik K."/>
        </authorList>
    </citation>
    <scope>NUCLEOTIDE SEQUENCE [LARGE SCALE GENOMIC DNA]</scope>
    <source>
        <strain evidence="5 6">A8036</strain>
    </source>
</reference>
<feature type="compositionally biased region" description="Polar residues" evidence="1">
    <location>
        <begin position="140"/>
        <end position="150"/>
    </location>
</feature>
<dbReference type="Proteomes" id="UP000305238">
    <property type="component" value="Unassembled WGS sequence"/>
</dbReference>
<accession>A0A5S4G4R0</accession>
<protein>
    <submittedName>
        <fullName evidence="5">DUF1775 domain-containing protein</fullName>
    </submittedName>
</protein>
<dbReference type="AlphaFoldDB" id="A0A5S4G4R0"/>
<dbReference type="Gene3D" id="2.60.40.2230">
    <property type="entry name" value="Uncharacterised protein YcnI-like PF07987, DUF1775"/>
    <property type="match status" value="1"/>
</dbReference>
<comment type="caution">
    <text evidence="5">The sequence shown here is derived from an EMBL/GenBank/DDBJ whole genome shotgun (WGS) entry which is preliminary data.</text>
</comment>
<proteinExistence type="predicted"/>
<sequence>MKSARLNPLARTAMAFGAATAMSAAMVTLLASPASAHVRVLSEGAEAGRPATLQFRVPSEKEFSTTVRIDIALPEGVTADSVPEIEGWTISRTPQRHIVWTARAGHEIRPAETQTFTVRAKPLPKEGVLRFDTAQTYSDGSVVNWNQPSTGGREPEFPSPELVLDPVAVRQAPPPSGEAPKPSATGGATSEPKTRSAEGNGVPAAFWAVGGVLAGGGLAVLLRRLLQASAGRHG</sequence>
<keyword evidence="3" id="KW-0732">Signal</keyword>
<evidence type="ECO:0000313" key="6">
    <source>
        <dbReference type="Proteomes" id="UP000305238"/>
    </source>
</evidence>
<gene>
    <name evidence="5" type="ORF">ETD96_39320</name>
</gene>
<evidence type="ECO:0000259" key="4">
    <source>
        <dbReference type="Pfam" id="PF07987"/>
    </source>
</evidence>
<evidence type="ECO:0000256" key="3">
    <source>
        <dbReference type="SAM" id="SignalP"/>
    </source>
</evidence>
<dbReference type="OrthoDB" id="9810871at2"/>
<keyword evidence="2" id="KW-1133">Transmembrane helix</keyword>
<evidence type="ECO:0000313" key="5">
    <source>
        <dbReference type="EMBL" id="TMR27494.1"/>
    </source>
</evidence>
<name>A0A5S4G4R0_9ACTN</name>
<dbReference type="RefSeq" id="WP_138641571.1">
    <property type="nucleotide sequence ID" value="NZ_VCKZ01000489.1"/>
</dbReference>
<feature type="region of interest" description="Disordered" evidence="1">
    <location>
        <begin position="140"/>
        <end position="198"/>
    </location>
</feature>
<feature type="transmembrane region" description="Helical" evidence="2">
    <location>
        <begin position="204"/>
        <end position="222"/>
    </location>
</feature>
<keyword evidence="2" id="KW-0472">Membrane</keyword>
<organism evidence="5 6">
    <name type="scientific">Actinomadura geliboluensis</name>
    <dbReference type="NCBI Taxonomy" id="882440"/>
    <lineage>
        <taxon>Bacteria</taxon>
        <taxon>Bacillati</taxon>
        <taxon>Actinomycetota</taxon>
        <taxon>Actinomycetes</taxon>
        <taxon>Streptosporangiales</taxon>
        <taxon>Thermomonosporaceae</taxon>
        <taxon>Actinomadura</taxon>
    </lineage>
</organism>
<evidence type="ECO:0000256" key="1">
    <source>
        <dbReference type="SAM" id="MobiDB-lite"/>
    </source>
</evidence>
<feature type="domain" description="YncI copper-binding" evidence="4">
    <location>
        <begin position="37"/>
        <end position="164"/>
    </location>
</feature>
<dbReference type="Pfam" id="PF07987">
    <property type="entry name" value="DUF1775"/>
    <property type="match status" value="1"/>
</dbReference>